<proteinExistence type="predicted"/>
<gene>
    <name evidence="2" type="ORF">CTheo_7133</name>
</gene>
<name>A0A5N5QCF5_9AGAM</name>
<feature type="compositionally biased region" description="Polar residues" evidence="1">
    <location>
        <begin position="74"/>
        <end position="99"/>
    </location>
</feature>
<protein>
    <submittedName>
        <fullName evidence="2">Uncharacterized protein</fullName>
    </submittedName>
</protein>
<sequence>MSKCKVVAGGYQDSSDGPDDSGDSVKKTKVSLTYAPPGVSTSTKLAAKGYHLPIGPTLATAAVAPPIPKPKLKQVTNPQVPTPRQTPKLGSQELSSGSEQDAPVEHLKLDDLDLSCLEVSRSRIHSPHLGHSPGARPQ</sequence>
<dbReference type="EMBL" id="SSOP01000272">
    <property type="protein sequence ID" value="KAB5589422.1"/>
    <property type="molecule type" value="Genomic_DNA"/>
</dbReference>
<reference evidence="2 3" key="1">
    <citation type="journal article" date="2019" name="Fungal Biol. Biotechnol.">
        <title>Draft genome sequence of fastidious pathogen Ceratobasidium theobromae, which causes vascular-streak dieback in Theobroma cacao.</title>
        <authorList>
            <person name="Ali S.S."/>
            <person name="Asman A."/>
            <person name="Shao J."/>
            <person name="Firmansyah A.P."/>
            <person name="Susilo A.W."/>
            <person name="Rosmana A."/>
            <person name="McMahon P."/>
            <person name="Junaid M."/>
            <person name="Guest D."/>
            <person name="Kheng T.Y."/>
            <person name="Meinhardt L.W."/>
            <person name="Bailey B.A."/>
        </authorList>
    </citation>
    <scope>NUCLEOTIDE SEQUENCE [LARGE SCALE GENOMIC DNA]</scope>
    <source>
        <strain evidence="2 3">CT2</strain>
    </source>
</reference>
<feature type="region of interest" description="Disordered" evidence="1">
    <location>
        <begin position="1"/>
        <end position="41"/>
    </location>
</feature>
<comment type="caution">
    <text evidence="2">The sequence shown here is derived from an EMBL/GenBank/DDBJ whole genome shotgun (WGS) entry which is preliminary data.</text>
</comment>
<dbReference type="Proteomes" id="UP000383932">
    <property type="component" value="Unassembled WGS sequence"/>
</dbReference>
<organism evidence="2 3">
    <name type="scientific">Ceratobasidium theobromae</name>
    <dbReference type="NCBI Taxonomy" id="1582974"/>
    <lineage>
        <taxon>Eukaryota</taxon>
        <taxon>Fungi</taxon>
        <taxon>Dikarya</taxon>
        <taxon>Basidiomycota</taxon>
        <taxon>Agaricomycotina</taxon>
        <taxon>Agaricomycetes</taxon>
        <taxon>Cantharellales</taxon>
        <taxon>Ceratobasidiaceae</taxon>
        <taxon>Ceratobasidium</taxon>
    </lineage>
</organism>
<evidence type="ECO:0000313" key="2">
    <source>
        <dbReference type="EMBL" id="KAB5589422.1"/>
    </source>
</evidence>
<evidence type="ECO:0000313" key="3">
    <source>
        <dbReference type="Proteomes" id="UP000383932"/>
    </source>
</evidence>
<accession>A0A5N5QCF5</accession>
<feature type="region of interest" description="Disordered" evidence="1">
    <location>
        <begin position="68"/>
        <end position="106"/>
    </location>
</feature>
<evidence type="ECO:0000256" key="1">
    <source>
        <dbReference type="SAM" id="MobiDB-lite"/>
    </source>
</evidence>
<dbReference type="AlphaFoldDB" id="A0A5N5QCF5"/>
<keyword evidence="3" id="KW-1185">Reference proteome</keyword>